<organism evidence="3 4">
    <name type="scientific">Dufourea novaeangliae</name>
    <name type="common">Sweat bee</name>
    <dbReference type="NCBI Taxonomy" id="178035"/>
    <lineage>
        <taxon>Eukaryota</taxon>
        <taxon>Metazoa</taxon>
        <taxon>Ecdysozoa</taxon>
        <taxon>Arthropoda</taxon>
        <taxon>Hexapoda</taxon>
        <taxon>Insecta</taxon>
        <taxon>Pterygota</taxon>
        <taxon>Neoptera</taxon>
        <taxon>Endopterygota</taxon>
        <taxon>Hymenoptera</taxon>
        <taxon>Apocrita</taxon>
        <taxon>Aculeata</taxon>
        <taxon>Apoidea</taxon>
        <taxon>Anthophila</taxon>
        <taxon>Halictidae</taxon>
        <taxon>Rophitinae</taxon>
        <taxon>Dufourea</taxon>
    </lineage>
</organism>
<dbReference type="Proteomes" id="UP000076502">
    <property type="component" value="Unassembled WGS sequence"/>
</dbReference>
<feature type="region of interest" description="Disordered" evidence="1">
    <location>
        <begin position="1"/>
        <end position="26"/>
    </location>
</feature>
<feature type="transmembrane region" description="Helical" evidence="2">
    <location>
        <begin position="147"/>
        <end position="170"/>
    </location>
</feature>
<dbReference type="AlphaFoldDB" id="A0A154NZ58"/>
<dbReference type="EMBL" id="KQ434783">
    <property type="protein sequence ID" value="KZC04903.1"/>
    <property type="molecule type" value="Genomic_DNA"/>
</dbReference>
<sequence>MLPTSRLLREEPLVSSTEANVPRDPASSQIAVPSIVVEGVEDNDDDPPPYTAIAPPNHVGWPYDFSGIPYSTRTPPSLAPFQTIPTTATGHHLEGQDGQHTSISVPLMPCRLFKFGSHRSLFAHRGLPFTDNISTCKDNHGRTRRYGAILVAAAVILFLMALSLLVRFVMEKSFWRG</sequence>
<protein>
    <submittedName>
        <fullName evidence="3">Uncharacterized protein</fullName>
    </submittedName>
</protein>
<proteinExistence type="predicted"/>
<keyword evidence="2" id="KW-0472">Membrane</keyword>
<dbReference type="OMA" id="MVRFVME"/>
<gene>
    <name evidence="3" type="ORF">WN55_09702</name>
</gene>
<accession>A0A154NZ58</accession>
<evidence type="ECO:0000313" key="3">
    <source>
        <dbReference type="EMBL" id="KZC04903.1"/>
    </source>
</evidence>
<evidence type="ECO:0000256" key="1">
    <source>
        <dbReference type="SAM" id="MobiDB-lite"/>
    </source>
</evidence>
<name>A0A154NZ58_DUFNO</name>
<evidence type="ECO:0000313" key="4">
    <source>
        <dbReference type="Proteomes" id="UP000076502"/>
    </source>
</evidence>
<reference evidence="3 4" key="1">
    <citation type="submission" date="2015-07" db="EMBL/GenBank/DDBJ databases">
        <title>The genome of Dufourea novaeangliae.</title>
        <authorList>
            <person name="Pan H."/>
            <person name="Kapheim K."/>
        </authorList>
    </citation>
    <scope>NUCLEOTIDE SEQUENCE [LARGE SCALE GENOMIC DNA]</scope>
    <source>
        <strain evidence="3">0120121106</strain>
        <tissue evidence="3">Whole body</tissue>
    </source>
</reference>
<evidence type="ECO:0000256" key="2">
    <source>
        <dbReference type="SAM" id="Phobius"/>
    </source>
</evidence>
<dbReference type="OrthoDB" id="7539293at2759"/>
<keyword evidence="2" id="KW-1133">Transmembrane helix</keyword>
<keyword evidence="2" id="KW-0812">Transmembrane</keyword>
<keyword evidence="4" id="KW-1185">Reference proteome</keyword>